<keyword evidence="2" id="KW-1133">Transmembrane helix</keyword>
<keyword evidence="2" id="KW-0472">Membrane</keyword>
<sequence>MQETVNIKEYLDIFKRRKWIMIIVILLSLALGGYKTYKNYNSYVPTYTSYVTVRINTMKEYEAELEKLKKQQKEDEKNGTSSTSGSSSSEKSELEEKTNLYNSYSSGSEMRNQNIASSYVALTKKEQFRKKLSALSGIKVSQLGSVEATQNEDMPTFVDIRVVASSPEITKKVTAAAPEAYNEELKHLVKSDCVEVVYDPTTPTLIPRSRDLTLVKYLGVAIVVSIFLVLLVECLDTKIKTPKDVEKYWDLPLIGVIPMDDKKVKGAHAAKNGGRK</sequence>
<comment type="caution">
    <text evidence="3">The sequence shown here is derived from an EMBL/GenBank/DDBJ whole genome shotgun (WGS) entry which is preliminary data.</text>
</comment>
<evidence type="ECO:0000313" key="3">
    <source>
        <dbReference type="EMBL" id="MBU5337391.1"/>
    </source>
</evidence>
<dbReference type="EMBL" id="JAHLOQ010000054">
    <property type="protein sequence ID" value="MBU5337391.1"/>
    <property type="molecule type" value="Genomic_DNA"/>
</dbReference>
<evidence type="ECO:0000256" key="1">
    <source>
        <dbReference type="SAM" id="MobiDB-lite"/>
    </source>
</evidence>
<feature type="compositionally biased region" description="Basic and acidic residues" evidence="1">
    <location>
        <begin position="69"/>
        <end position="78"/>
    </location>
</feature>
<protein>
    <recommendedName>
        <fullName evidence="5">Capsular polysaccharide type 8 biosynthesis protein cap8A</fullName>
    </recommendedName>
</protein>
<feature type="compositionally biased region" description="Low complexity" evidence="1">
    <location>
        <begin position="79"/>
        <end position="89"/>
    </location>
</feature>
<organism evidence="3 4">
    <name type="scientific">Intestinibacter bartlettii</name>
    <dbReference type="NCBI Taxonomy" id="261299"/>
    <lineage>
        <taxon>Bacteria</taxon>
        <taxon>Bacillati</taxon>
        <taxon>Bacillota</taxon>
        <taxon>Clostridia</taxon>
        <taxon>Peptostreptococcales</taxon>
        <taxon>Peptostreptococcaceae</taxon>
        <taxon>Intestinibacter</taxon>
    </lineage>
</organism>
<keyword evidence="2" id="KW-0812">Transmembrane</keyword>
<feature type="transmembrane region" description="Helical" evidence="2">
    <location>
        <begin position="19"/>
        <end position="37"/>
    </location>
</feature>
<dbReference type="Proteomes" id="UP001196301">
    <property type="component" value="Unassembled WGS sequence"/>
</dbReference>
<accession>A0ABS6DZX5</accession>
<evidence type="ECO:0008006" key="5">
    <source>
        <dbReference type="Google" id="ProtNLM"/>
    </source>
</evidence>
<dbReference type="PANTHER" id="PTHR32309:SF13">
    <property type="entry name" value="FERRIC ENTEROBACTIN TRANSPORT PROTEIN FEPE"/>
    <property type="match status" value="1"/>
</dbReference>
<keyword evidence="4" id="KW-1185">Reference proteome</keyword>
<proteinExistence type="predicted"/>
<feature type="region of interest" description="Disordered" evidence="1">
    <location>
        <begin position="69"/>
        <end position="97"/>
    </location>
</feature>
<name>A0ABS6DZX5_9FIRM</name>
<dbReference type="InterPro" id="IPR050445">
    <property type="entry name" value="Bact_polysacc_biosynth/exp"/>
</dbReference>
<reference evidence="3 4" key="1">
    <citation type="submission" date="2021-06" db="EMBL/GenBank/DDBJ databases">
        <authorList>
            <person name="Sun Q."/>
            <person name="Li D."/>
        </authorList>
    </citation>
    <scope>NUCLEOTIDE SEQUENCE [LARGE SCALE GENOMIC DNA]</scope>
    <source>
        <strain evidence="3 4">N19</strain>
    </source>
</reference>
<evidence type="ECO:0000313" key="4">
    <source>
        <dbReference type="Proteomes" id="UP001196301"/>
    </source>
</evidence>
<dbReference type="PANTHER" id="PTHR32309">
    <property type="entry name" value="TYROSINE-PROTEIN KINASE"/>
    <property type="match status" value="1"/>
</dbReference>
<gene>
    <name evidence="3" type="ORF">KQI20_13160</name>
</gene>
<feature type="transmembrane region" description="Helical" evidence="2">
    <location>
        <begin position="214"/>
        <end position="232"/>
    </location>
</feature>
<evidence type="ECO:0000256" key="2">
    <source>
        <dbReference type="SAM" id="Phobius"/>
    </source>
</evidence>
<dbReference type="RefSeq" id="WP_216572060.1">
    <property type="nucleotide sequence ID" value="NZ_JAHLOQ010000054.1"/>
</dbReference>